<evidence type="ECO:0000313" key="2">
    <source>
        <dbReference type="Proteomes" id="UP000828941"/>
    </source>
</evidence>
<proteinExistence type="predicted"/>
<keyword evidence="2" id="KW-1185">Reference proteome</keyword>
<organism evidence="1 2">
    <name type="scientific">Bauhinia variegata</name>
    <name type="common">Purple orchid tree</name>
    <name type="synonym">Phanera variegata</name>
    <dbReference type="NCBI Taxonomy" id="167791"/>
    <lineage>
        <taxon>Eukaryota</taxon>
        <taxon>Viridiplantae</taxon>
        <taxon>Streptophyta</taxon>
        <taxon>Embryophyta</taxon>
        <taxon>Tracheophyta</taxon>
        <taxon>Spermatophyta</taxon>
        <taxon>Magnoliopsida</taxon>
        <taxon>eudicotyledons</taxon>
        <taxon>Gunneridae</taxon>
        <taxon>Pentapetalae</taxon>
        <taxon>rosids</taxon>
        <taxon>fabids</taxon>
        <taxon>Fabales</taxon>
        <taxon>Fabaceae</taxon>
        <taxon>Cercidoideae</taxon>
        <taxon>Cercideae</taxon>
        <taxon>Bauhiniinae</taxon>
        <taxon>Bauhinia</taxon>
    </lineage>
</organism>
<evidence type="ECO:0000313" key="1">
    <source>
        <dbReference type="EMBL" id="KAI4308093.1"/>
    </source>
</evidence>
<comment type="caution">
    <text evidence="1">The sequence shown here is derived from an EMBL/GenBank/DDBJ whole genome shotgun (WGS) entry which is preliminary data.</text>
</comment>
<name>A0ACB9LF47_BAUVA</name>
<gene>
    <name evidence="1" type="ORF">L6164_031203</name>
</gene>
<reference evidence="1 2" key="1">
    <citation type="journal article" date="2022" name="DNA Res.">
        <title>Chromosomal-level genome assembly of the orchid tree Bauhinia variegata (Leguminosae; Cercidoideae) supports the allotetraploid origin hypothesis of Bauhinia.</title>
        <authorList>
            <person name="Zhong Y."/>
            <person name="Chen Y."/>
            <person name="Zheng D."/>
            <person name="Pang J."/>
            <person name="Liu Y."/>
            <person name="Luo S."/>
            <person name="Meng S."/>
            <person name="Qian L."/>
            <person name="Wei D."/>
            <person name="Dai S."/>
            <person name="Zhou R."/>
        </authorList>
    </citation>
    <scope>NUCLEOTIDE SEQUENCE [LARGE SCALE GENOMIC DNA]</scope>
    <source>
        <strain evidence="1">BV-YZ2020</strain>
    </source>
</reference>
<dbReference type="EMBL" id="CM039437">
    <property type="protein sequence ID" value="KAI4308093.1"/>
    <property type="molecule type" value="Genomic_DNA"/>
</dbReference>
<dbReference type="Proteomes" id="UP000828941">
    <property type="component" value="Chromosome 12"/>
</dbReference>
<sequence>MGSESKNKSGDSGGGATQGIPAAMKKLVQNLKEIVNCTDFTEQEIYEVLRECDMDPDRAVERLLAQGCAIYCLLFYLFAMYFC</sequence>
<accession>A0ACB9LF47</accession>
<protein>
    <submittedName>
        <fullName evidence="1">Uncharacterized protein</fullName>
    </submittedName>
</protein>